<organism evidence="8">
    <name type="scientific">marine metagenome</name>
    <dbReference type="NCBI Taxonomy" id="408172"/>
    <lineage>
        <taxon>unclassified sequences</taxon>
        <taxon>metagenomes</taxon>
        <taxon>ecological metagenomes</taxon>
    </lineage>
</organism>
<keyword evidence="3 7" id="KW-0812">Transmembrane</keyword>
<dbReference type="Pfam" id="PF04093">
    <property type="entry name" value="MreD"/>
    <property type="match status" value="1"/>
</dbReference>
<keyword evidence="5 7" id="KW-1133">Transmembrane helix</keyword>
<sequence length="113" mass="12744">MQLEEFWHQAEVGLRSTVPTLVTLLFVIICVLPYGVPGLNKVVPLLPVISIYFWSIHRPDLTSLTCHFLIGLFQDVVVGTPIGFSAAIFVGIHAAVHYQRRFFYGKTFVVLWA</sequence>
<dbReference type="InterPro" id="IPR007227">
    <property type="entry name" value="Cell_shape_determining_MreD"/>
</dbReference>
<feature type="non-terminal residue" evidence="8">
    <location>
        <position position="113"/>
    </location>
</feature>
<evidence type="ECO:0000256" key="5">
    <source>
        <dbReference type="ARBA" id="ARBA00022989"/>
    </source>
</evidence>
<evidence type="ECO:0000256" key="4">
    <source>
        <dbReference type="ARBA" id="ARBA00022960"/>
    </source>
</evidence>
<name>A0A383CIN3_9ZZZZ</name>
<dbReference type="EMBL" id="UINC01208845">
    <property type="protein sequence ID" value="SVE31595.1"/>
    <property type="molecule type" value="Genomic_DNA"/>
</dbReference>
<evidence type="ECO:0000256" key="6">
    <source>
        <dbReference type="ARBA" id="ARBA00023136"/>
    </source>
</evidence>
<keyword evidence="4" id="KW-0133">Cell shape</keyword>
<dbReference type="GO" id="GO:0005886">
    <property type="term" value="C:plasma membrane"/>
    <property type="evidence" value="ECO:0007669"/>
    <property type="project" value="UniProtKB-SubCell"/>
</dbReference>
<dbReference type="GO" id="GO:0008360">
    <property type="term" value="P:regulation of cell shape"/>
    <property type="evidence" value="ECO:0007669"/>
    <property type="project" value="UniProtKB-KW"/>
</dbReference>
<evidence type="ECO:0000313" key="8">
    <source>
        <dbReference type="EMBL" id="SVE31595.1"/>
    </source>
</evidence>
<accession>A0A383CIN3</accession>
<dbReference type="AlphaFoldDB" id="A0A383CIN3"/>
<proteinExistence type="predicted"/>
<evidence type="ECO:0000256" key="7">
    <source>
        <dbReference type="SAM" id="Phobius"/>
    </source>
</evidence>
<evidence type="ECO:0000256" key="1">
    <source>
        <dbReference type="ARBA" id="ARBA00004651"/>
    </source>
</evidence>
<gene>
    <name evidence="8" type="ORF">METZ01_LOCUS484449</name>
</gene>
<keyword evidence="6 7" id="KW-0472">Membrane</keyword>
<keyword evidence="2" id="KW-1003">Cell membrane</keyword>
<feature type="transmembrane region" description="Helical" evidence="7">
    <location>
        <begin position="12"/>
        <end position="32"/>
    </location>
</feature>
<protein>
    <recommendedName>
        <fullName evidence="9">Rod shape-determining protein MreD</fullName>
    </recommendedName>
</protein>
<evidence type="ECO:0008006" key="9">
    <source>
        <dbReference type="Google" id="ProtNLM"/>
    </source>
</evidence>
<reference evidence="8" key="1">
    <citation type="submission" date="2018-05" db="EMBL/GenBank/DDBJ databases">
        <authorList>
            <person name="Lanie J.A."/>
            <person name="Ng W.-L."/>
            <person name="Kazmierczak K.M."/>
            <person name="Andrzejewski T.M."/>
            <person name="Davidsen T.M."/>
            <person name="Wayne K.J."/>
            <person name="Tettelin H."/>
            <person name="Glass J.I."/>
            <person name="Rusch D."/>
            <person name="Podicherti R."/>
            <person name="Tsui H.-C.T."/>
            <person name="Winkler M.E."/>
        </authorList>
    </citation>
    <scope>NUCLEOTIDE SEQUENCE</scope>
</reference>
<comment type="subcellular location">
    <subcellularLocation>
        <location evidence="1">Cell membrane</location>
        <topology evidence="1">Multi-pass membrane protein</topology>
    </subcellularLocation>
</comment>
<feature type="transmembrane region" description="Helical" evidence="7">
    <location>
        <begin position="76"/>
        <end position="96"/>
    </location>
</feature>
<evidence type="ECO:0000256" key="2">
    <source>
        <dbReference type="ARBA" id="ARBA00022475"/>
    </source>
</evidence>
<dbReference type="NCBIfam" id="TIGR03426">
    <property type="entry name" value="shape_MreD"/>
    <property type="match status" value="1"/>
</dbReference>
<evidence type="ECO:0000256" key="3">
    <source>
        <dbReference type="ARBA" id="ARBA00022692"/>
    </source>
</evidence>